<evidence type="ECO:0000256" key="1">
    <source>
        <dbReference type="ARBA" id="ARBA00023209"/>
    </source>
</evidence>
<dbReference type="Gene3D" id="3.30.200.20">
    <property type="entry name" value="Phosphorylase Kinase, domain 1"/>
    <property type="match status" value="1"/>
</dbReference>
<evidence type="ECO:0000256" key="3">
    <source>
        <dbReference type="ARBA" id="ARBA00037883"/>
    </source>
</evidence>
<organism evidence="6 7">
    <name type="scientific">Mizuhopecten yessoensis</name>
    <name type="common">Japanese scallop</name>
    <name type="synonym">Patinopecten yessoensis</name>
    <dbReference type="NCBI Taxonomy" id="6573"/>
    <lineage>
        <taxon>Eukaryota</taxon>
        <taxon>Metazoa</taxon>
        <taxon>Spiralia</taxon>
        <taxon>Lophotrochozoa</taxon>
        <taxon>Mollusca</taxon>
        <taxon>Bivalvia</taxon>
        <taxon>Autobranchia</taxon>
        <taxon>Pteriomorphia</taxon>
        <taxon>Pectinida</taxon>
        <taxon>Pectinoidea</taxon>
        <taxon>Pectinidae</taxon>
        <taxon>Mizuhopecten</taxon>
    </lineage>
</organism>
<keyword evidence="1" id="KW-0444">Lipid biosynthesis</keyword>
<dbReference type="SUPFAM" id="SSF56112">
    <property type="entry name" value="Protein kinase-like (PK-like)"/>
    <property type="match status" value="1"/>
</dbReference>
<name>A0A210Q2T4_MIZYE</name>
<dbReference type="CDD" id="cd05157">
    <property type="entry name" value="ETNK_euk"/>
    <property type="match status" value="1"/>
</dbReference>
<dbReference type="GO" id="GO:0005737">
    <property type="term" value="C:cytoplasm"/>
    <property type="evidence" value="ECO:0007669"/>
    <property type="project" value="TreeGrafter"/>
</dbReference>
<dbReference type="InterPro" id="IPR011009">
    <property type="entry name" value="Kinase-like_dom_sf"/>
</dbReference>
<comment type="caution">
    <text evidence="6">The sequence shown here is derived from an EMBL/GenBank/DDBJ whole genome shotgun (WGS) entry which is preliminary data.</text>
</comment>
<keyword evidence="2" id="KW-1208">Phospholipid metabolism</keyword>
<dbReference type="Gene3D" id="3.90.1200.10">
    <property type="match status" value="1"/>
</dbReference>
<keyword evidence="6" id="KW-0418">Kinase</keyword>
<protein>
    <recommendedName>
        <fullName evidence="5">ethanolamine kinase</fullName>
        <ecNumber evidence="5">2.7.1.82</ecNumber>
    </recommendedName>
</protein>
<dbReference type="PANTHER" id="PTHR22603:SF66">
    <property type="entry name" value="ETHANOLAMINE KINASE"/>
    <property type="match status" value="1"/>
</dbReference>
<keyword evidence="1" id="KW-0443">Lipid metabolism</keyword>
<keyword evidence="1" id="KW-0594">Phospholipid biosynthesis</keyword>
<keyword evidence="7" id="KW-1185">Reference proteome</keyword>
<proteinExistence type="inferred from homology"/>
<dbReference type="Proteomes" id="UP000242188">
    <property type="component" value="Unassembled WGS sequence"/>
</dbReference>
<dbReference type="Pfam" id="PF01633">
    <property type="entry name" value="Choline_kinase"/>
    <property type="match status" value="1"/>
</dbReference>
<reference evidence="6 7" key="1">
    <citation type="journal article" date="2017" name="Nat. Ecol. Evol.">
        <title>Scallop genome provides insights into evolution of bilaterian karyotype and development.</title>
        <authorList>
            <person name="Wang S."/>
            <person name="Zhang J."/>
            <person name="Jiao W."/>
            <person name="Li J."/>
            <person name="Xun X."/>
            <person name="Sun Y."/>
            <person name="Guo X."/>
            <person name="Huan P."/>
            <person name="Dong B."/>
            <person name="Zhang L."/>
            <person name="Hu X."/>
            <person name="Sun X."/>
            <person name="Wang J."/>
            <person name="Zhao C."/>
            <person name="Wang Y."/>
            <person name="Wang D."/>
            <person name="Huang X."/>
            <person name="Wang R."/>
            <person name="Lv J."/>
            <person name="Li Y."/>
            <person name="Zhang Z."/>
            <person name="Liu B."/>
            <person name="Lu W."/>
            <person name="Hui Y."/>
            <person name="Liang J."/>
            <person name="Zhou Z."/>
            <person name="Hou R."/>
            <person name="Li X."/>
            <person name="Liu Y."/>
            <person name="Li H."/>
            <person name="Ning X."/>
            <person name="Lin Y."/>
            <person name="Zhao L."/>
            <person name="Xing Q."/>
            <person name="Dou J."/>
            <person name="Li Y."/>
            <person name="Mao J."/>
            <person name="Guo H."/>
            <person name="Dou H."/>
            <person name="Li T."/>
            <person name="Mu C."/>
            <person name="Jiang W."/>
            <person name="Fu Q."/>
            <person name="Fu X."/>
            <person name="Miao Y."/>
            <person name="Liu J."/>
            <person name="Yu Q."/>
            <person name="Li R."/>
            <person name="Liao H."/>
            <person name="Li X."/>
            <person name="Kong Y."/>
            <person name="Jiang Z."/>
            <person name="Chourrout D."/>
            <person name="Li R."/>
            <person name="Bao Z."/>
        </authorList>
    </citation>
    <scope>NUCLEOTIDE SEQUENCE [LARGE SCALE GENOMIC DNA]</scope>
    <source>
        <strain evidence="6 7">PY_sf001</strain>
    </source>
</reference>
<dbReference type="AlphaFoldDB" id="A0A210Q2T4"/>
<evidence type="ECO:0000256" key="2">
    <source>
        <dbReference type="ARBA" id="ARBA00023264"/>
    </source>
</evidence>
<accession>A0A210Q2T4</accession>
<gene>
    <name evidence="6" type="ORF">KP79_PYT01948</name>
</gene>
<dbReference type="STRING" id="6573.A0A210Q2T4"/>
<dbReference type="GO" id="GO:0004305">
    <property type="term" value="F:ethanolamine kinase activity"/>
    <property type="evidence" value="ECO:0007669"/>
    <property type="project" value="UniProtKB-EC"/>
</dbReference>
<dbReference type="GO" id="GO:0006646">
    <property type="term" value="P:phosphatidylethanolamine biosynthetic process"/>
    <property type="evidence" value="ECO:0007669"/>
    <property type="project" value="TreeGrafter"/>
</dbReference>
<dbReference type="EMBL" id="NEDP02005177">
    <property type="protein sequence ID" value="OWF43046.1"/>
    <property type="molecule type" value="Genomic_DNA"/>
</dbReference>
<evidence type="ECO:0000313" key="7">
    <source>
        <dbReference type="Proteomes" id="UP000242188"/>
    </source>
</evidence>
<evidence type="ECO:0000313" key="6">
    <source>
        <dbReference type="EMBL" id="OWF43046.1"/>
    </source>
</evidence>
<evidence type="ECO:0000256" key="4">
    <source>
        <dbReference type="ARBA" id="ARBA00038211"/>
    </source>
</evidence>
<dbReference type="EC" id="2.7.1.82" evidence="5"/>
<comment type="similarity">
    <text evidence="4">Belongs to the choline/ethanolamine kinase family.</text>
</comment>
<comment type="pathway">
    <text evidence="3">Phospholipid metabolism; phosphatidylethanolamine biosynthesis; phosphatidylethanolamine from ethanolamine: step 1/3.</text>
</comment>
<dbReference type="PANTHER" id="PTHR22603">
    <property type="entry name" value="CHOLINE/ETHANOALAMINE KINASE"/>
    <property type="match status" value="1"/>
</dbReference>
<sequence length="359" mass="41388">MAETVREPVHFDQSIDENEIESAGIEALKTVRPQWDPTNIKAKVLSGGITNKLVCFYEDGKFGEDTIVIRVYGQKTDLIIDRDSEKKNMVVLSKKDICPPLYAIFNNALMYGFASGMVLDEKTVRDSHIGLLITRALVKLQLAKSPEESSGSKPKSELFDRLDDWLQKMPENFDDPVKQEKFSKHIKPRSVLESELATLKEHLGAMECPIVYAHNDLLVGNIIYNEKSDKVTFIDHEYGMFNYQPFDIGNHFCEFAGLDEVDYNLYPDKEFQMGWLRTYLKEWNKANGKSADILQAEVETLYVYVNKCALTAHFFWGVWALIQAKYSTIDFDYLEYGVIRFGEYFRRKEEFLSLQVPSK</sequence>
<evidence type="ECO:0000256" key="5">
    <source>
        <dbReference type="ARBA" id="ARBA00038874"/>
    </source>
</evidence>
<keyword evidence="6" id="KW-0808">Transferase</keyword>
<dbReference type="OrthoDB" id="10267235at2759"/>